<name>A0A8J7JZD0_9GAMM</name>
<keyword evidence="3" id="KW-1185">Reference proteome</keyword>
<comment type="caution">
    <text evidence="2">The sequence shown here is derived from an EMBL/GenBank/DDBJ whole genome shotgun (WGS) entry which is preliminary data.</text>
</comment>
<evidence type="ECO:0000259" key="1">
    <source>
        <dbReference type="Pfam" id="PF04324"/>
    </source>
</evidence>
<feature type="domain" description="BFD-like [2Fe-2S]-binding" evidence="1">
    <location>
        <begin position="19"/>
        <end position="67"/>
    </location>
</feature>
<accession>A0A8J7JZD0</accession>
<dbReference type="InterPro" id="IPR041854">
    <property type="entry name" value="BFD-like_2Fe2S-bd_dom_sf"/>
</dbReference>
<dbReference type="EMBL" id="JADEYS010000008">
    <property type="protein sequence ID" value="MBE9397574.1"/>
    <property type="molecule type" value="Genomic_DNA"/>
</dbReference>
<evidence type="ECO:0000313" key="3">
    <source>
        <dbReference type="Proteomes" id="UP000640333"/>
    </source>
</evidence>
<proteinExistence type="predicted"/>
<gene>
    <name evidence="2" type="ORF">IOQ59_09915</name>
</gene>
<dbReference type="RefSeq" id="WP_193953126.1">
    <property type="nucleotide sequence ID" value="NZ_JADEYS010000008.1"/>
</dbReference>
<dbReference type="Pfam" id="PF04324">
    <property type="entry name" value="Fer2_BFD"/>
    <property type="match status" value="1"/>
</dbReference>
<evidence type="ECO:0000313" key="2">
    <source>
        <dbReference type="EMBL" id="MBE9397574.1"/>
    </source>
</evidence>
<dbReference type="InterPro" id="IPR007419">
    <property type="entry name" value="BFD-like_2Fe2S-bd_dom"/>
</dbReference>
<protein>
    <submittedName>
        <fullName evidence="2">(2Fe-2S)-binding protein</fullName>
    </submittedName>
</protein>
<reference evidence="2" key="1">
    <citation type="submission" date="2020-10" db="EMBL/GenBank/DDBJ databases">
        <title>Bacterium isolated from coastal waters sediment.</title>
        <authorList>
            <person name="Chen R.-J."/>
            <person name="Lu D.-C."/>
            <person name="Zhu K.-L."/>
            <person name="Du Z.-J."/>
        </authorList>
    </citation>
    <scope>NUCLEOTIDE SEQUENCE</scope>
    <source>
        <strain evidence="2">N1Y112</strain>
    </source>
</reference>
<dbReference type="Gene3D" id="1.10.10.1100">
    <property type="entry name" value="BFD-like [2Fe-2S]-binding domain"/>
    <property type="match status" value="1"/>
</dbReference>
<dbReference type="AlphaFoldDB" id="A0A8J7JZD0"/>
<organism evidence="2 3">
    <name type="scientific">Pontibacterium sinense</name>
    <dbReference type="NCBI Taxonomy" id="2781979"/>
    <lineage>
        <taxon>Bacteria</taxon>
        <taxon>Pseudomonadati</taxon>
        <taxon>Pseudomonadota</taxon>
        <taxon>Gammaproteobacteria</taxon>
        <taxon>Oceanospirillales</taxon>
        <taxon>Oceanospirillaceae</taxon>
        <taxon>Pontibacterium</taxon>
    </lineage>
</organism>
<sequence>MTTSSPETAVNKAPIDKAVCICKKVRTNEFMAKITEHKAFTVDEARDVTGANTGCGACYETVEMLVAKAKAQSIA</sequence>
<dbReference type="Proteomes" id="UP000640333">
    <property type="component" value="Unassembled WGS sequence"/>
</dbReference>